<dbReference type="AlphaFoldDB" id="A0A843TYP7"/>
<dbReference type="PANTHER" id="PTHR32054">
    <property type="entry name" value="HEAVY CHAIN, PUTATIVE, EXPRESSED-RELATED-RELATED"/>
    <property type="match status" value="1"/>
</dbReference>
<proteinExistence type="inferred from homology"/>
<evidence type="ECO:0000256" key="2">
    <source>
        <dbReference type="ARBA" id="ARBA00023054"/>
    </source>
</evidence>
<feature type="region of interest" description="Disordered" evidence="3">
    <location>
        <begin position="32"/>
        <end position="80"/>
    </location>
</feature>
<feature type="compositionally biased region" description="Low complexity" evidence="3">
    <location>
        <begin position="54"/>
        <end position="73"/>
    </location>
</feature>
<evidence type="ECO:0000256" key="1">
    <source>
        <dbReference type="ARBA" id="ARBA00005485"/>
    </source>
</evidence>
<comment type="caution">
    <text evidence="4">The sequence shown here is derived from an EMBL/GenBank/DDBJ whole genome shotgun (WGS) entry which is preliminary data.</text>
</comment>
<protein>
    <submittedName>
        <fullName evidence="4">Uncharacterized protein</fullName>
    </submittedName>
</protein>
<sequence>MATQRAEVDTSRPFRSVKEAVAIFGERFQAGGGVQSQKAGAMTMREPSPPPKPAIISPSPSSSNSFSSLPQMSQEGHQADLVSSVRRLEAELDETRRELMLLKERESEMEVVVASLNTELHKYMSETAEPAEAGKVAKKTSLAAEMDSRRHGKGRAGESSVSSAFSPTMAQLLSLGELDEGFSGMKGMKRTVRKQKPIIPLLSGAFSRKKVASACHSWI</sequence>
<feature type="region of interest" description="Disordered" evidence="3">
    <location>
        <begin position="144"/>
        <end position="163"/>
    </location>
</feature>
<accession>A0A843TYP7</accession>
<dbReference type="GO" id="GO:0005829">
    <property type="term" value="C:cytosol"/>
    <property type="evidence" value="ECO:0007669"/>
    <property type="project" value="TreeGrafter"/>
</dbReference>
<dbReference type="GO" id="GO:0009903">
    <property type="term" value="P:chloroplast avoidance movement"/>
    <property type="evidence" value="ECO:0007669"/>
    <property type="project" value="TreeGrafter"/>
</dbReference>
<dbReference type="EMBL" id="NMUH01000303">
    <property type="protein sequence ID" value="MQL76528.1"/>
    <property type="molecule type" value="Genomic_DNA"/>
</dbReference>
<dbReference type="Proteomes" id="UP000652761">
    <property type="component" value="Unassembled WGS sequence"/>
</dbReference>
<keyword evidence="2" id="KW-0175">Coiled coil</keyword>
<organism evidence="4 5">
    <name type="scientific">Colocasia esculenta</name>
    <name type="common">Wild taro</name>
    <name type="synonym">Arum esculentum</name>
    <dbReference type="NCBI Taxonomy" id="4460"/>
    <lineage>
        <taxon>Eukaryota</taxon>
        <taxon>Viridiplantae</taxon>
        <taxon>Streptophyta</taxon>
        <taxon>Embryophyta</taxon>
        <taxon>Tracheophyta</taxon>
        <taxon>Spermatophyta</taxon>
        <taxon>Magnoliopsida</taxon>
        <taxon>Liliopsida</taxon>
        <taxon>Araceae</taxon>
        <taxon>Aroideae</taxon>
        <taxon>Colocasieae</taxon>
        <taxon>Colocasia</taxon>
    </lineage>
</organism>
<evidence type="ECO:0000313" key="4">
    <source>
        <dbReference type="EMBL" id="MQL76528.1"/>
    </source>
</evidence>
<reference evidence="4" key="1">
    <citation type="submission" date="2017-07" db="EMBL/GenBank/DDBJ databases">
        <title>Taro Niue Genome Assembly and Annotation.</title>
        <authorList>
            <person name="Atibalentja N."/>
            <person name="Keating K."/>
            <person name="Fields C.J."/>
        </authorList>
    </citation>
    <scope>NUCLEOTIDE SEQUENCE</scope>
    <source>
        <strain evidence="4">Niue_2</strain>
        <tissue evidence="4">Leaf</tissue>
    </source>
</reference>
<evidence type="ECO:0000256" key="3">
    <source>
        <dbReference type="SAM" id="MobiDB-lite"/>
    </source>
</evidence>
<evidence type="ECO:0000313" key="5">
    <source>
        <dbReference type="Proteomes" id="UP000652761"/>
    </source>
</evidence>
<keyword evidence="5" id="KW-1185">Reference proteome</keyword>
<dbReference type="OrthoDB" id="685187at2759"/>
<gene>
    <name evidence="4" type="ORF">Taro_008937</name>
</gene>
<comment type="similarity">
    <text evidence="1">Belongs to the WEB family.</text>
</comment>
<dbReference type="GO" id="GO:0009904">
    <property type="term" value="P:chloroplast accumulation movement"/>
    <property type="evidence" value="ECO:0007669"/>
    <property type="project" value="TreeGrafter"/>
</dbReference>
<name>A0A843TYP7_COLES</name>
<dbReference type="PANTHER" id="PTHR32054:SF11">
    <property type="entry name" value="EXPRESSED PROTEIN"/>
    <property type="match status" value="1"/>
</dbReference>